<evidence type="ECO:0000256" key="6">
    <source>
        <dbReference type="ARBA" id="ARBA00023004"/>
    </source>
</evidence>
<comment type="catalytic activity">
    <reaction evidence="7">
        <text>4 Fe(2+) + O2 + 4 H(+) = 4 Fe(3+) + 2 H2O</text>
        <dbReference type="Rhea" id="RHEA:11148"/>
        <dbReference type="ChEBI" id="CHEBI:15377"/>
        <dbReference type="ChEBI" id="CHEBI:15378"/>
        <dbReference type="ChEBI" id="CHEBI:15379"/>
        <dbReference type="ChEBI" id="CHEBI:29033"/>
        <dbReference type="ChEBI" id="CHEBI:29034"/>
        <dbReference type="EC" id="1.16.3.1"/>
    </reaction>
</comment>
<evidence type="ECO:0000256" key="8">
    <source>
        <dbReference type="PIRSR" id="PIRSR002560-1"/>
    </source>
</evidence>
<feature type="binding site" evidence="8">
    <location>
        <position position="130"/>
    </location>
    <ligand>
        <name>Fe cation</name>
        <dbReference type="ChEBI" id="CHEBI:24875"/>
        <label>2</label>
    </ligand>
</feature>
<keyword evidence="11" id="KW-1185">Reference proteome</keyword>
<dbReference type="Proteomes" id="UP000613255">
    <property type="component" value="Unassembled WGS sequence"/>
</dbReference>
<dbReference type="GO" id="GO:0020037">
    <property type="term" value="F:heme binding"/>
    <property type="evidence" value="ECO:0007669"/>
    <property type="project" value="TreeGrafter"/>
</dbReference>
<keyword evidence="4" id="KW-0349">Heme</keyword>
<dbReference type="GO" id="GO:0006879">
    <property type="term" value="P:intracellular iron ion homeostasis"/>
    <property type="evidence" value="ECO:0007669"/>
    <property type="project" value="UniProtKB-KW"/>
</dbReference>
<reference evidence="10" key="1">
    <citation type="submission" date="2020-12" db="EMBL/GenBank/DDBJ databases">
        <title>Pontibaca salina gen. nov., sp. nov., isolated from marine sediment.</title>
        <authorList>
            <person name="Bo J."/>
            <person name="Wang S."/>
            <person name="Song X."/>
            <person name="Du Z."/>
        </authorList>
    </citation>
    <scope>NUCLEOTIDE SEQUENCE</scope>
    <source>
        <strain evidence="10">S1109L</strain>
    </source>
</reference>
<dbReference type="EC" id="1.16.3.1" evidence="7"/>
<keyword evidence="6 7" id="KW-0408">Iron</keyword>
<evidence type="ECO:0000256" key="4">
    <source>
        <dbReference type="ARBA" id="ARBA00022617"/>
    </source>
</evidence>
<dbReference type="GO" id="GO:0008199">
    <property type="term" value="F:ferric iron binding"/>
    <property type="evidence" value="ECO:0007669"/>
    <property type="project" value="InterPro"/>
</dbReference>
<dbReference type="InterPro" id="IPR008331">
    <property type="entry name" value="Ferritin_DPS_dom"/>
</dbReference>
<dbReference type="PROSITE" id="PS50905">
    <property type="entry name" value="FERRITIN_LIKE"/>
    <property type="match status" value="1"/>
</dbReference>
<dbReference type="PRINTS" id="PR00601">
    <property type="entry name" value="BACFERRITIN"/>
</dbReference>
<feature type="binding site" evidence="8">
    <location>
        <position position="127"/>
    </location>
    <ligand>
        <name>Fe cation</name>
        <dbReference type="ChEBI" id="CHEBI:24875"/>
        <label>2</label>
    </ligand>
</feature>
<sequence>MDENKESLSNLQTALSMELSAVTQYLLHAHVLDDWGLDRLADKMREEMHEELGHAGRFIDRMLYLGGEPVMEPQKNPRPAKSLQEMFEADRQDEKDSIAFYTKAARSASDSDDIGSRALFEEILLDEEGHWDWLDQQLRLLDRMGEPAFTAKYMSVGGDDD</sequence>
<evidence type="ECO:0000256" key="7">
    <source>
        <dbReference type="PIRNR" id="PIRNR002560"/>
    </source>
</evidence>
<name>A0A934M2A5_9RHOB</name>
<dbReference type="Pfam" id="PF00210">
    <property type="entry name" value="Ferritin"/>
    <property type="match status" value="1"/>
</dbReference>
<dbReference type="GO" id="GO:0006826">
    <property type="term" value="P:iron ion transport"/>
    <property type="evidence" value="ECO:0007669"/>
    <property type="project" value="InterPro"/>
</dbReference>
<comment type="similarity">
    <text evidence="2 7">Belongs to the bacterioferritin family.</text>
</comment>
<organism evidence="10 11">
    <name type="scientific">Pontibaca salina</name>
    <dbReference type="NCBI Taxonomy" id="2795731"/>
    <lineage>
        <taxon>Bacteria</taxon>
        <taxon>Pseudomonadati</taxon>
        <taxon>Pseudomonadota</taxon>
        <taxon>Alphaproteobacteria</taxon>
        <taxon>Rhodobacterales</taxon>
        <taxon>Roseobacteraceae</taxon>
        <taxon>Pontibaca</taxon>
    </lineage>
</organism>
<dbReference type="AlphaFoldDB" id="A0A934M2A5"/>
<dbReference type="InterPro" id="IPR012347">
    <property type="entry name" value="Ferritin-like"/>
</dbReference>
<dbReference type="RefSeq" id="WP_198686472.1">
    <property type="nucleotide sequence ID" value="NZ_JAEIJD010000009.1"/>
</dbReference>
<evidence type="ECO:0000256" key="1">
    <source>
        <dbReference type="ARBA" id="ARBA00001970"/>
    </source>
</evidence>
<protein>
    <recommendedName>
        <fullName evidence="7">Bacterioferritin</fullName>
        <ecNumber evidence="7">1.16.3.1</ecNumber>
    </recommendedName>
</protein>
<feature type="binding site" evidence="8">
    <location>
        <position position="51"/>
    </location>
    <ligand>
        <name>Fe cation</name>
        <dbReference type="ChEBI" id="CHEBI:24875"/>
        <label>1</label>
    </ligand>
</feature>
<evidence type="ECO:0000256" key="3">
    <source>
        <dbReference type="ARBA" id="ARBA00022434"/>
    </source>
</evidence>
<feature type="binding site" evidence="8">
    <location>
        <position position="18"/>
    </location>
    <ligand>
        <name>Fe cation</name>
        <dbReference type="ChEBI" id="CHEBI:24875"/>
        <label>1</label>
    </ligand>
</feature>
<feature type="binding site" evidence="8">
    <location>
        <position position="94"/>
    </location>
    <ligand>
        <name>Fe cation</name>
        <dbReference type="ChEBI" id="CHEBI:24875"/>
        <label>2</label>
    </ligand>
</feature>
<dbReference type="InterPro" id="IPR009040">
    <property type="entry name" value="Ferritin-like_diiron"/>
</dbReference>
<dbReference type="PIRSF" id="PIRSF002560">
    <property type="entry name" value="Bacterioferritin"/>
    <property type="match status" value="1"/>
</dbReference>
<keyword evidence="5 7" id="KW-0479">Metal-binding</keyword>
<feature type="binding site" evidence="8">
    <location>
        <position position="127"/>
    </location>
    <ligand>
        <name>Fe cation</name>
        <dbReference type="ChEBI" id="CHEBI:24875"/>
        <label>1</label>
    </ligand>
</feature>
<evidence type="ECO:0000256" key="5">
    <source>
        <dbReference type="ARBA" id="ARBA00022723"/>
    </source>
</evidence>
<evidence type="ECO:0000313" key="10">
    <source>
        <dbReference type="EMBL" id="MBI6630446.1"/>
    </source>
</evidence>
<comment type="caution">
    <text evidence="10">The sequence shown here is derived from an EMBL/GenBank/DDBJ whole genome shotgun (WGS) entry which is preliminary data.</text>
</comment>
<dbReference type="GO" id="GO:0004322">
    <property type="term" value="F:ferroxidase activity"/>
    <property type="evidence" value="ECO:0007669"/>
    <property type="project" value="UniProtKB-EC"/>
</dbReference>
<feature type="domain" description="Ferritin-like diiron" evidence="9">
    <location>
        <begin position="1"/>
        <end position="145"/>
    </location>
</feature>
<accession>A0A934M2A5</accession>
<gene>
    <name evidence="10" type="ORF">JAO82_11220</name>
</gene>
<dbReference type="SUPFAM" id="SSF47240">
    <property type="entry name" value="Ferritin-like"/>
    <property type="match status" value="1"/>
</dbReference>
<feature type="binding site" evidence="8">
    <location>
        <position position="54"/>
    </location>
    <ligand>
        <name>Fe cation</name>
        <dbReference type="ChEBI" id="CHEBI:24875"/>
        <label>1</label>
    </ligand>
</feature>
<dbReference type="CDD" id="cd00907">
    <property type="entry name" value="Bacterioferritin"/>
    <property type="match status" value="1"/>
</dbReference>
<proteinExistence type="inferred from homology"/>
<feature type="binding site" evidence="8">
    <location>
        <position position="50"/>
    </location>
    <ligand>
        <name>Fe cation</name>
        <dbReference type="ChEBI" id="CHEBI:24875"/>
        <label>3</label>
    </ligand>
</feature>
<evidence type="ECO:0000313" key="11">
    <source>
        <dbReference type="Proteomes" id="UP000613255"/>
    </source>
</evidence>
<dbReference type="GO" id="GO:0005829">
    <property type="term" value="C:cytosol"/>
    <property type="evidence" value="ECO:0007669"/>
    <property type="project" value="TreeGrafter"/>
</dbReference>
<dbReference type="EMBL" id="JAEIJD010000009">
    <property type="protein sequence ID" value="MBI6630446.1"/>
    <property type="molecule type" value="Genomic_DNA"/>
</dbReference>
<comment type="cofactor">
    <cofactor evidence="1">
        <name>heme b</name>
        <dbReference type="ChEBI" id="CHEBI:60344"/>
    </cofactor>
</comment>
<evidence type="ECO:0000256" key="2">
    <source>
        <dbReference type="ARBA" id="ARBA00008093"/>
    </source>
</evidence>
<dbReference type="PANTHER" id="PTHR30295">
    <property type="entry name" value="BACTERIOFERRITIN"/>
    <property type="match status" value="1"/>
</dbReference>
<dbReference type="InterPro" id="IPR002024">
    <property type="entry name" value="Bacterioferritin"/>
</dbReference>
<feature type="binding site" evidence="8">
    <location>
        <position position="51"/>
    </location>
    <ligand>
        <name>Fe cation</name>
        <dbReference type="ChEBI" id="CHEBI:24875"/>
        <label>2</label>
    </ligand>
</feature>
<keyword evidence="3 7" id="KW-0409">Iron storage</keyword>
<dbReference type="InterPro" id="IPR009078">
    <property type="entry name" value="Ferritin-like_SF"/>
</dbReference>
<dbReference type="Gene3D" id="1.20.1260.10">
    <property type="match status" value="1"/>
</dbReference>
<dbReference type="PANTHER" id="PTHR30295:SF0">
    <property type="entry name" value="BACTERIOFERRITIN"/>
    <property type="match status" value="1"/>
</dbReference>
<evidence type="ECO:0000259" key="9">
    <source>
        <dbReference type="PROSITE" id="PS50905"/>
    </source>
</evidence>
<comment type="function">
    <text evidence="7">Iron-storage protein, whose ferroxidase center binds Fe(2+), oxidizes it using dioxygen to Fe(3+), and participates in the subsequent Fe(3+) oxide mineral core formation within the central cavity of the BFR protein shell.</text>
</comment>